<reference evidence="2 3" key="1">
    <citation type="submission" date="2020-01" db="EMBL/GenBank/DDBJ databases">
        <title>Polyphasic characterisation and genomic insights into a novel alkali tolerant bacterium VR-M41.</title>
        <authorList>
            <person name="Vemuluri V.R."/>
        </authorList>
    </citation>
    <scope>NUCLEOTIDE SEQUENCE [LARGE SCALE GENOMIC DNA]</scope>
    <source>
        <strain evidence="2 3">VR-M41</strain>
    </source>
</reference>
<organism evidence="2 3">
    <name type="scientific">Saccharibacillus alkalitolerans</name>
    <dbReference type="NCBI Taxonomy" id="2705290"/>
    <lineage>
        <taxon>Bacteria</taxon>
        <taxon>Bacillati</taxon>
        <taxon>Bacillota</taxon>
        <taxon>Bacilli</taxon>
        <taxon>Bacillales</taxon>
        <taxon>Paenibacillaceae</taxon>
        <taxon>Saccharibacillus</taxon>
    </lineage>
</organism>
<dbReference type="Proteomes" id="UP000800303">
    <property type="component" value="Unassembled WGS sequence"/>
</dbReference>
<name>A0ABX0F2A6_9BACL</name>
<feature type="chain" id="PRO_5045853511" description="DUF3887 domain-containing protein" evidence="1">
    <location>
        <begin position="26"/>
        <end position="157"/>
    </location>
</feature>
<protein>
    <recommendedName>
        <fullName evidence="4">DUF3887 domain-containing protein</fullName>
    </recommendedName>
</protein>
<dbReference type="EMBL" id="JAAFGS010000001">
    <property type="protein sequence ID" value="NGZ74600.1"/>
    <property type="molecule type" value="Genomic_DNA"/>
</dbReference>
<evidence type="ECO:0008006" key="4">
    <source>
        <dbReference type="Google" id="ProtNLM"/>
    </source>
</evidence>
<dbReference type="RefSeq" id="WP_166272855.1">
    <property type="nucleotide sequence ID" value="NZ_JAAFGS010000001.1"/>
</dbReference>
<gene>
    <name evidence="2" type="ORF">GYN08_04660</name>
</gene>
<feature type="signal peptide" evidence="1">
    <location>
        <begin position="1"/>
        <end position="25"/>
    </location>
</feature>
<proteinExistence type="predicted"/>
<accession>A0ABX0F2A6</accession>
<keyword evidence="3" id="KW-1185">Reference proteome</keyword>
<evidence type="ECO:0000313" key="2">
    <source>
        <dbReference type="EMBL" id="NGZ74600.1"/>
    </source>
</evidence>
<evidence type="ECO:0000313" key="3">
    <source>
        <dbReference type="Proteomes" id="UP000800303"/>
    </source>
</evidence>
<keyword evidence="1" id="KW-0732">Signal</keyword>
<sequence length="157" mass="16660">MKTSKLILSLTLAAAAVTGSSWAPASVDAAAASSPVAAPKAAESGNPYEAAGIDDPKAFHAFFAKLQKAVKNNDKKAVASMMHYPLNVNYKGKTLRFQSSARFIAKYDSIMTPQVRKTLGYAVEDDLFVNWRGVSVGSGTLWIGLFGGKLGVYAVNK</sequence>
<evidence type="ECO:0000256" key="1">
    <source>
        <dbReference type="SAM" id="SignalP"/>
    </source>
</evidence>
<comment type="caution">
    <text evidence="2">The sequence shown here is derived from an EMBL/GenBank/DDBJ whole genome shotgun (WGS) entry which is preliminary data.</text>
</comment>